<sequence length="190" mass="21737">MKANWDKEILDKELVLKGLEAKFDKYKHAFNFVGLYDGFSSLAQKKKVESKVLLISLLLVGVIIFLPLLGYTYLVVKDIEGVKAFSLDHLIIITPVISIEIILLYFFRIILLNHRSVKAQILQIELRQTLCQFIEAYTDYSHKIKKVDPKALEKFENLIFSGILSNSENLPSTFDGVEQITNMIKNLKSA</sequence>
<dbReference type="Proteomes" id="UP000321899">
    <property type="component" value="Unassembled WGS sequence"/>
</dbReference>
<dbReference type="OrthoDB" id="8910137at2"/>
<name>A0A5S5MCB3_9BACT</name>
<dbReference type="EMBL" id="VDMB01000034">
    <property type="protein sequence ID" value="TYT73354.1"/>
    <property type="molecule type" value="Genomic_DNA"/>
</dbReference>
<keyword evidence="1" id="KW-0812">Transmembrane</keyword>
<keyword evidence="1" id="KW-1133">Transmembrane helix</keyword>
<dbReference type="RefSeq" id="WP_139450805.1">
    <property type="nucleotide sequence ID" value="NZ_VDMB01000034.1"/>
</dbReference>
<organism evidence="2 3">
    <name type="scientific">Desulfobotulus mexicanus</name>
    <dbReference type="NCBI Taxonomy" id="2586642"/>
    <lineage>
        <taxon>Bacteria</taxon>
        <taxon>Pseudomonadati</taxon>
        <taxon>Thermodesulfobacteriota</taxon>
        <taxon>Desulfobacteria</taxon>
        <taxon>Desulfobacterales</taxon>
        <taxon>Desulfobacteraceae</taxon>
        <taxon>Desulfobotulus</taxon>
    </lineage>
</organism>
<accession>A0A5S5MCB3</accession>
<gene>
    <name evidence="2" type="ORF">FIM25_15695</name>
</gene>
<feature type="transmembrane region" description="Helical" evidence="1">
    <location>
        <begin position="52"/>
        <end position="70"/>
    </location>
</feature>
<reference evidence="2 3" key="1">
    <citation type="submission" date="2019-06" db="EMBL/GenBank/DDBJ databases">
        <title>Desulfobotulus mexicanus sp. nov., a novel sulfate-reducing bacterium isolated from the sediment of an alkaline crater lake in Mexico.</title>
        <authorList>
            <person name="Hirschler-Rea A."/>
        </authorList>
    </citation>
    <scope>NUCLEOTIDE SEQUENCE [LARGE SCALE GENOMIC DNA]</scope>
    <source>
        <strain evidence="2 3">PAR22N</strain>
    </source>
</reference>
<protein>
    <submittedName>
        <fullName evidence="2">Uncharacterized protein</fullName>
    </submittedName>
</protein>
<evidence type="ECO:0000256" key="1">
    <source>
        <dbReference type="SAM" id="Phobius"/>
    </source>
</evidence>
<proteinExistence type="predicted"/>
<evidence type="ECO:0000313" key="3">
    <source>
        <dbReference type="Proteomes" id="UP000321899"/>
    </source>
</evidence>
<keyword evidence="1" id="KW-0472">Membrane</keyword>
<dbReference type="AlphaFoldDB" id="A0A5S5MCB3"/>
<keyword evidence="3" id="KW-1185">Reference proteome</keyword>
<feature type="transmembrane region" description="Helical" evidence="1">
    <location>
        <begin position="90"/>
        <end position="111"/>
    </location>
</feature>
<comment type="caution">
    <text evidence="2">The sequence shown here is derived from an EMBL/GenBank/DDBJ whole genome shotgun (WGS) entry which is preliminary data.</text>
</comment>
<evidence type="ECO:0000313" key="2">
    <source>
        <dbReference type="EMBL" id="TYT73354.1"/>
    </source>
</evidence>